<proteinExistence type="predicted"/>
<dbReference type="InterPro" id="IPR009715">
    <property type="entry name" value="RtcR"/>
</dbReference>
<dbReference type="STRING" id="555512.SAMN04487993_10309"/>
<dbReference type="SUPFAM" id="SSF52540">
    <property type="entry name" value="P-loop containing nucleoside triphosphate hydrolases"/>
    <property type="match status" value="1"/>
</dbReference>
<sequence length="526" mass="58148">MRNVVIGFLGTQLDMGKRRQWRPSVQLCAHPDFPIDRLELIHDQRHYHLACNVAAAIAKTSPQTEVRLVRIDMADPWDFQEVYGKLYDLAADYGFDEDRERYHVHLTTGTHVAQICWFLLTESRHIPARLVQTGPPRDGAAAQGTLDIIDLDLARYNALQRRFEAAARDHSALLLGGVDTANPEMQAVAERLDLIATGSDGPILLLGEPGTGKSALAARIHELKLVRRRIKGRLVRVNCATLRGGQALPALFGQRRAATGVVGSERPGFLHEADGGVLFLDRIDELGPDEQAAMLQVIETGRYCPVGSEAEVTARFHLIATAASDPGALLRAGRLRPDLHARLSQWVVRLPPLRERRQDIRAHLLDMIDSTERQLGRKTGFNADALARYLRFAQDPATLWPGNLRDLQASTHRMAVLAQRGRITVPMVEAEIATLTDQWSAATADLDEALLAELLPDAVGLDEFERAQLAAVVRACRECASLSAAGRRLFAVSRKEKASQNDADRLRKYLSRFGLDWGTVTGNQPG</sequence>
<dbReference type="AlphaFoldDB" id="A0A1G8TH81"/>
<dbReference type="CDD" id="cd00009">
    <property type="entry name" value="AAA"/>
    <property type="match status" value="1"/>
</dbReference>
<dbReference type="Gene3D" id="3.40.50.300">
    <property type="entry name" value="P-loop containing nucleotide triphosphate hydrolases"/>
    <property type="match status" value="1"/>
</dbReference>
<dbReference type="InterPro" id="IPR027417">
    <property type="entry name" value="P-loop_NTPase"/>
</dbReference>
<dbReference type="EMBL" id="FNEJ01000030">
    <property type="protein sequence ID" value="SDJ40946.1"/>
    <property type="molecule type" value="Genomic_DNA"/>
</dbReference>
<dbReference type="Pfam" id="PF00158">
    <property type="entry name" value="Sigma54_activat"/>
    <property type="match status" value="1"/>
</dbReference>
<organism evidence="4 5">
    <name type="scientific">Salipiger marinus</name>
    <dbReference type="NCBI Taxonomy" id="555512"/>
    <lineage>
        <taxon>Bacteria</taxon>
        <taxon>Pseudomonadati</taxon>
        <taxon>Pseudomonadota</taxon>
        <taxon>Alphaproteobacteria</taxon>
        <taxon>Rhodobacterales</taxon>
        <taxon>Roseobacteraceae</taxon>
        <taxon>Salipiger</taxon>
    </lineage>
</organism>
<evidence type="ECO:0000313" key="5">
    <source>
        <dbReference type="Proteomes" id="UP000199093"/>
    </source>
</evidence>
<dbReference type="Gene3D" id="1.10.8.60">
    <property type="match status" value="1"/>
</dbReference>
<dbReference type="OrthoDB" id="9154941at2"/>
<accession>A0A1G8TH81</accession>
<keyword evidence="2" id="KW-0067">ATP-binding</keyword>
<evidence type="ECO:0000259" key="3">
    <source>
        <dbReference type="PROSITE" id="PS50045"/>
    </source>
</evidence>
<dbReference type="Pfam" id="PF25601">
    <property type="entry name" value="AAA_lid_14"/>
    <property type="match status" value="1"/>
</dbReference>
<name>A0A1G8TH81_9RHOB</name>
<dbReference type="InterPro" id="IPR003593">
    <property type="entry name" value="AAA+_ATPase"/>
</dbReference>
<evidence type="ECO:0000256" key="2">
    <source>
        <dbReference type="ARBA" id="ARBA00022840"/>
    </source>
</evidence>
<gene>
    <name evidence="4" type="ORF">SAMN04487993_10309</name>
</gene>
<dbReference type="PANTHER" id="PTHR32071">
    <property type="entry name" value="TRANSCRIPTIONAL REGULATORY PROTEIN"/>
    <property type="match status" value="1"/>
</dbReference>
<dbReference type="GO" id="GO:0006355">
    <property type="term" value="P:regulation of DNA-templated transcription"/>
    <property type="evidence" value="ECO:0007669"/>
    <property type="project" value="InterPro"/>
</dbReference>
<feature type="domain" description="Sigma-54 factor interaction" evidence="3">
    <location>
        <begin position="178"/>
        <end position="416"/>
    </location>
</feature>
<dbReference type="SMART" id="SM00382">
    <property type="entry name" value="AAA"/>
    <property type="match status" value="1"/>
</dbReference>
<dbReference type="RefSeq" id="WP_089851601.1">
    <property type="nucleotide sequence ID" value="NZ_FNEJ01000030.1"/>
</dbReference>
<dbReference type="PROSITE" id="PS50045">
    <property type="entry name" value="SIGMA54_INTERACT_4"/>
    <property type="match status" value="1"/>
</dbReference>
<keyword evidence="1" id="KW-0547">Nucleotide-binding</keyword>
<keyword evidence="5" id="KW-1185">Reference proteome</keyword>
<protein>
    <submittedName>
        <fullName evidence="4">Transcriptional regulatory protein RtcR</fullName>
    </submittedName>
</protein>
<evidence type="ECO:0000313" key="4">
    <source>
        <dbReference type="EMBL" id="SDJ40946.1"/>
    </source>
</evidence>
<dbReference type="Proteomes" id="UP000199093">
    <property type="component" value="Unassembled WGS sequence"/>
</dbReference>
<dbReference type="Pfam" id="PF06956">
    <property type="entry name" value="RtcR"/>
    <property type="match status" value="1"/>
</dbReference>
<dbReference type="InterPro" id="IPR058031">
    <property type="entry name" value="AAA_lid_NorR"/>
</dbReference>
<dbReference type="GO" id="GO:0005524">
    <property type="term" value="F:ATP binding"/>
    <property type="evidence" value="ECO:0007669"/>
    <property type="project" value="UniProtKB-KW"/>
</dbReference>
<reference evidence="5" key="1">
    <citation type="submission" date="2016-10" db="EMBL/GenBank/DDBJ databases">
        <authorList>
            <person name="Varghese N."/>
            <person name="Submissions S."/>
        </authorList>
    </citation>
    <scope>NUCLEOTIDE SEQUENCE [LARGE SCALE GENOMIC DNA]</scope>
    <source>
        <strain evidence="5">DSM 26424</strain>
    </source>
</reference>
<dbReference type="InterPro" id="IPR002078">
    <property type="entry name" value="Sigma_54_int"/>
</dbReference>
<evidence type="ECO:0000256" key="1">
    <source>
        <dbReference type="ARBA" id="ARBA00022741"/>
    </source>
</evidence>
<dbReference type="PANTHER" id="PTHR32071:SF14">
    <property type="entry name" value="TRANSCRIPTIONAL REGULATORY PROTEIN RTCR"/>
    <property type="match status" value="1"/>
</dbReference>